<dbReference type="Pfam" id="PF00022">
    <property type="entry name" value="Actin"/>
    <property type="match status" value="1"/>
</dbReference>
<evidence type="ECO:0000256" key="1">
    <source>
        <dbReference type="ARBA" id="ARBA00004496"/>
    </source>
</evidence>
<dbReference type="InterPro" id="IPR043129">
    <property type="entry name" value="ATPase_NBD"/>
</dbReference>
<organism evidence="8 9">
    <name type="scientific">Ogataea polymorpha</name>
    <dbReference type="NCBI Taxonomy" id="460523"/>
    <lineage>
        <taxon>Eukaryota</taxon>
        <taxon>Fungi</taxon>
        <taxon>Dikarya</taxon>
        <taxon>Ascomycota</taxon>
        <taxon>Saccharomycotina</taxon>
        <taxon>Pichiomycetes</taxon>
        <taxon>Pichiales</taxon>
        <taxon>Pichiaceae</taxon>
        <taxon>Ogataea</taxon>
    </lineage>
</organism>
<evidence type="ECO:0000256" key="5">
    <source>
        <dbReference type="ARBA" id="ARBA00025222"/>
    </source>
</evidence>
<evidence type="ECO:0000256" key="3">
    <source>
        <dbReference type="ARBA" id="ARBA00018633"/>
    </source>
</evidence>
<comment type="subunit">
    <text evidence="6">Component of the SWR1 chromatin remodeling complex.</text>
</comment>
<dbReference type="GO" id="GO:0000812">
    <property type="term" value="C:Swr1 complex"/>
    <property type="evidence" value="ECO:0007669"/>
    <property type="project" value="EnsemblFungi"/>
</dbReference>
<evidence type="ECO:0000256" key="6">
    <source>
        <dbReference type="ARBA" id="ARBA00063309"/>
    </source>
</evidence>
<dbReference type="EMBL" id="JAEUBD010000146">
    <property type="protein sequence ID" value="KAH3676638.1"/>
    <property type="molecule type" value="Genomic_DNA"/>
</dbReference>
<evidence type="ECO:0000256" key="2">
    <source>
        <dbReference type="ARBA" id="ARBA00005665"/>
    </source>
</evidence>
<sequence length="408" mass="46543">MNFIIDNGSYEVKLGHTGQEKPHHVPNCLVRTSDKEVHLGEILNSVGAIDQSGIQFKRPIEHGQLYQWTIERQIWDSSFVKHYKNEDILNGANLVYCESPVTYSKFQNNTDQVLFEEYGVGSLYRGSVASVIPWITKDEGYNDFQLVVDSGFDATYVVPMINGLPYWKAVKKMPIAGRFINGYLREVISFRHYNVTDEPVLVNNIKKAACYVTDDYYAALARIEKLKKLKPKQLIDEPNNISTNYVLPDYKTTMAGYAISDKDMSASVRENQQILKLYDERFAVPEVLFQPEISGVHKAGLILTIKESLKSVPELLRPLLCANVAITGGTCNLAGFKERLINELNKEIPVDDEVRVYNWEGDYAELGWHAAQKFFEKGAFEKVAVTKQEYHEFGPEYTQEKFGHKLMK</sequence>
<keyword evidence="9" id="KW-1185">Reference proteome</keyword>
<dbReference type="GO" id="GO:0034399">
    <property type="term" value="C:nuclear periphery"/>
    <property type="evidence" value="ECO:0007669"/>
    <property type="project" value="EnsemblFungi"/>
</dbReference>
<dbReference type="Gene3D" id="3.90.640.10">
    <property type="entry name" value="Actin, Chain A, domain 4"/>
    <property type="match status" value="1"/>
</dbReference>
<comment type="function">
    <text evidence="5">Component of the SWR1 complex which mediates the ATP-dependent exchange of histone H2A for the H2A variant HZT1 leading to transcriptional regulation of selected genes by chromatin remodeling. Involved in chromosome stability.</text>
</comment>
<gene>
    <name evidence="8" type="ORF">OGATHE_001127</name>
</gene>
<comment type="subcellular location">
    <subcellularLocation>
        <location evidence="1">Cytoplasm</location>
    </subcellularLocation>
</comment>
<dbReference type="GO" id="GO:0006338">
    <property type="term" value="P:chromatin remodeling"/>
    <property type="evidence" value="ECO:0007669"/>
    <property type="project" value="EnsemblFungi"/>
</dbReference>
<dbReference type="CDD" id="cd10210">
    <property type="entry name" value="ASKHA_NBD_Arp6"/>
    <property type="match status" value="1"/>
</dbReference>
<protein>
    <recommendedName>
        <fullName evidence="3">Actin-like protein ARP6</fullName>
    </recommendedName>
    <alternativeName>
        <fullName evidence="7">Actin-like protein arp6</fullName>
    </alternativeName>
</protein>
<dbReference type="Gene3D" id="3.30.420.40">
    <property type="match status" value="2"/>
</dbReference>
<dbReference type="FunFam" id="3.90.640.10:FF:000014">
    <property type="entry name" value="Putative actin-related protein 6"/>
    <property type="match status" value="1"/>
</dbReference>
<name>A0A1B7SCC1_9ASCO</name>
<reference evidence="8" key="1">
    <citation type="journal article" date="2021" name="Open Biol.">
        <title>Shared evolutionary footprints suggest mitochondrial oxidative damage underlies multiple complex I losses in fungi.</title>
        <authorList>
            <person name="Schikora-Tamarit M.A."/>
            <person name="Marcet-Houben M."/>
            <person name="Nosek J."/>
            <person name="Gabaldon T."/>
        </authorList>
    </citation>
    <scope>NUCLEOTIDE SEQUENCE</scope>
    <source>
        <strain evidence="8">NCAIM Y.01608</strain>
    </source>
</reference>
<reference evidence="8" key="2">
    <citation type="submission" date="2021-01" db="EMBL/GenBank/DDBJ databases">
        <authorList>
            <person name="Schikora-Tamarit M.A."/>
        </authorList>
    </citation>
    <scope>NUCLEOTIDE SEQUENCE</scope>
    <source>
        <strain evidence="8">NCAIM Y.01608</strain>
    </source>
</reference>
<comment type="similarity">
    <text evidence="2">Belongs to the actin family. ARP6 subfamily.</text>
</comment>
<dbReference type="Proteomes" id="UP000788993">
    <property type="component" value="Unassembled WGS sequence"/>
</dbReference>
<keyword evidence="4" id="KW-0963">Cytoplasm</keyword>
<dbReference type="AlphaFoldDB" id="A0A1B7SCC1"/>
<comment type="caution">
    <text evidence="8">The sequence shown here is derived from an EMBL/GenBank/DDBJ whole genome shotgun (WGS) entry which is preliminary data.</text>
</comment>
<dbReference type="GO" id="GO:0031491">
    <property type="term" value="F:nucleosome binding"/>
    <property type="evidence" value="ECO:0007669"/>
    <property type="project" value="EnsemblFungi"/>
</dbReference>
<evidence type="ECO:0000256" key="7">
    <source>
        <dbReference type="ARBA" id="ARBA00073820"/>
    </source>
</evidence>
<dbReference type="GO" id="GO:0005737">
    <property type="term" value="C:cytoplasm"/>
    <property type="evidence" value="ECO:0007669"/>
    <property type="project" value="UniProtKB-SubCell"/>
</dbReference>
<dbReference type="SMART" id="SM00268">
    <property type="entry name" value="ACTIN"/>
    <property type="match status" value="1"/>
</dbReference>
<evidence type="ECO:0000256" key="4">
    <source>
        <dbReference type="ARBA" id="ARBA00022490"/>
    </source>
</evidence>
<evidence type="ECO:0000313" key="9">
    <source>
        <dbReference type="Proteomes" id="UP000788993"/>
    </source>
</evidence>
<dbReference type="SUPFAM" id="SSF53067">
    <property type="entry name" value="Actin-like ATPase domain"/>
    <property type="match status" value="2"/>
</dbReference>
<accession>A0A1B7SCC1</accession>
<dbReference type="RefSeq" id="XP_018209105.1">
    <property type="nucleotide sequence ID" value="XM_018353088.1"/>
</dbReference>
<dbReference type="PANTHER" id="PTHR11937">
    <property type="entry name" value="ACTIN"/>
    <property type="match status" value="1"/>
</dbReference>
<dbReference type="OrthoDB" id="6220758at2759"/>
<dbReference type="InterPro" id="IPR004000">
    <property type="entry name" value="Actin"/>
</dbReference>
<proteinExistence type="inferred from homology"/>
<evidence type="ECO:0000313" key="8">
    <source>
        <dbReference type="EMBL" id="KAH3676638.1"/>
    </source>
</evidence>